<protein>
    <recommendedName>
        <fullName evidence="2">DUF6475 domain-containing protein</fullName>
    </recommendedName>
</protein>
<dbReference type="EMBL" id="FOQD01000004">
    <property type="protein sequence ID" value="SFH98477.1"/>
    <property type="molecule type" value="Genomic_DNA"/>
</dbReference>
<gene>
    <name evidence="3" type="ORF">SAMN05421753_104227</name>
</gene>
<accession>A0A1I3EHP4</accession>
<reference evidence="4" key="1">
    <citation type="submission" date="2016-10" db="EMBL/GenBank/DDBJ databases">
        <authorList>
            <person name="Varghese N."/>
            <person name="Submissions S."/>
        </authorList>
    </citation>
    <scope>NUCLEOTIDE SEQUENCE [LARGE SCALE GENOMIC DNA]</scope>
    <source>
        <strain evidence="4">DSM 26348</strain>
    </source>
</reference>
<feature type="domain" description="DUF6475" evidence="2">
    <location>
        <begin position="105"/>
        <end position="179"/>
    </location>
</feature>
<proteinExistence type="predicted"/>
<evidence type="ECO:0000259" key="2">
    <source>
        <dbReference type="Pfam" id="PF20081"/>
    </source>
</evidence>
<feature type="compositionally biased region" description="Basic residues" evidence="1">
    <location>
        <begin position="241"/>
        <end position="250"/>
    </location>
</feature>
<dbReference type="RefSeq" id="WP_092048626.1">
    <property type="nucleotide sequence ID" value="NZ_FOQD01000004.1"/>
</dbReference>
<dbReference type="Proteomes" id="UP000199518">
    <property type="component" value="Unassembled WGS sequence"/>
</dbReference>
<feature type="region of interest" description="Disordered" evidence="1">
    <location>
        <begin position="155"/>
        <end position="176"/>
    </location>
</feature>
<feature type="region of interest" description="Disordered" evidence="1">
    <location>
        <begin position="219"/>
        <end position="267"/>
    </location>
</feature>
<dbReference type="AlphaFoldDB" id="A0A1I3EHP4"/>
<dbReference type="OrthoDB" id="8561347at2"/>
<sequence length="267" mass="30183">MNQMSRSDSITQRKADLRKILESFFGLRNIKLTADQLKSWIDALIDLKVSDVQVAVDRFNRECTDYPSPAALRKFAPVLNDAERAAKAWTSVRKQIRCFGSMRTINFQDRIINAAIRTRWTWEKLCGLSSEEMVWAEKHFIQAYLVIAKTGQGDASPLPGIAERENRSRGLPSPETVEIHSGLPEHPIAKHLEYVPLNNKQAPQAIEYKPKTAGLIPEFSVPKDVSDEVAKEEAVRDQSRRQQRPGRHPKATQEGRGQSRRGDAIDG</sequence>
<evidence type="ECO:0000313" key="3">
    <source>
        <dbReference type="EMBL" id="SFH98477.1"/>
    </source>
</evidence>
<dbReference type="STRING" id="1576369.SAMN05421753_104227"/>
<evidence type="ECO:0000313" key="4">
    <source>
        <dbReference type="Proteomes" id="UP000199518"/>
    </source>
</evidence>
<evidence type="ECO:0000256" key="1">
    <source>
        <dbReference type="SAM" id="MobiDB-lite"/>
    </source>
</evidence>
<name>A0A1I3EHP4_9PLAN</name>
<organism evidence="3 4">
    <name type="scientific">Planctomicrobium piriforme</name>
    <dbReference type="NCBI Taxonomy" id="1576369"/>
    <lineage>
        <taxon>Bacteria</taxon>
        <taxon>Pseudomonadati</taxon>
        <taxon>Planctomycetota</taxon>
        <taxon>Planctomycetia</taxon>
        <taxon>Planctomycetales</taxon>
        <taxon>Planctomycetaceae</taxon>
        <taxon>Planctomicrobium</taxon>
    </lineage>
</organism>
<keyword evidence="4" id="KW-1185">Reference proteome</keyword>
<dbReference type="Pfam" id="PF20081">
    <property type="entry name" value="DUF6475"/>
    <property type="match status" value="1"/>
</dbReference>
<feature type="compositionally biased region" description="Basic and acidic residues" evidence="1">
    <location>
        <begin position="224"/>
        <end position="240"/>
    </location>
</feature>
<dbReference type="InterPro" id="IPR045521">
    <property type="entry name" value="DUF6475"/>
</dbReference>